<dbReference type="InterPro" id="IPR046348">
    <property type="entry name" value="SIS_dom_sf"/>
</dbReference>
<dbReference type="InterPro" id="IPR040190">
    <property type="entry name" value="MURQ/GCKR"/>
</dbReference>
<proteinExistence type="inferred from homology"/>
<dbReference type="GO" id="GO:0046348">
    <property type="term" value="P:amino sugar catabolic process"/>
    <property type="evidence" value="ECO:0007669"/>
    <property type="project" value="InterPro"/>
</dbReference>
<dbReference type="NCBIfam" id="NF009222">
    <property type="entry name" value="PRK12570.1"/>
    <property type="match status" value="1"/>
</dbReference>
<dbReference type="OrthoDB" id="311172at2759"/>
<dbReference type="GO" id="GO:0042593">
    <property type="term" value="P:glucose homeostasis"/>
    <property type="evidence" value="ECO:0007669"/>
    <property type="project" value="TreeGrafter"/>
</dbReference>
<dbReference type="PANTHER" id="PTHR10088">
    <property type="entry name" value="GLUCOKINASE REGULATORY PROTEIN"/>
    <property type="match status" value="1"/>
</dbReference>
<dbReference type="HAMAP" id="MF_00068">
    <property type="entry name" value="MurQ"/>
    <property type="match status" value="1"/>
</dbReference>
<dbReference type="EMBL" id="NKUJ01000198">
    <property type="protein sequence ID" value="RMJ10579.1"/>
    <property type="molecule type" value="Genomic_DNA"/>
</dbReference>
<evidence type="ECO:0000256" key="2">
    <source>
        <dbReference type="ARBA" id="ARBA00023277"/>
    </source>
</evidence>
<reference evidence="5 6" key="1">
    <citation type="submission" date="2017-06" db="EMBL/GenBank/DDBJ databases">
        <title>Comparative genomic analysis of Ambrosia Fusariam Clade fungi.</title>
        <authorList>
            <person name="Stajich J.E."/>
            <person name="Carrillo J."/>
            <person name="Kijimoto T."/>
            <person name="Eskalen A."/>
            <person name="O'Donnell K."/>
            <person name="Kasson M."/>
        </authorList>
    </citation>
    <scope>NUCLEOTIDE SEQUENCE [LARGE SCALE GENOMIC DNA]</scope>
    <source>
        <strain evidence="5">UCR3666</strain>
    </source>
</reference>
<dbReference type="AlphaFoldDB" id="A0A3M2RZB0"/>
<dbReference type="GO" id="GO:0009750">
    <property type="term" value="P:response to fructose"/>
    <property type="evidence" value="ECO:0007669"/>
    <property type="project" value="TreeGrafter"/>
</dbReference>
<evidence type="ECO:0000313" key="6">
    <source>
        <dbReference type="Proteomes" id="UP000277212"/>
    </source>
</evidence>
<feature type="region of interest" description="Disordered" evidence="3">
    <location>
        <begin position="1"/>
        <end position="23"/>
    </location>
</feature>
<dbReference type="InterPro" id="IPR005486">
    <property type="entry name" value="Glucokinase_regulatory_CS"/>
</dbReference>
<keyword evidence="1" id="KW-0456">Lyase</keyword>
<name>A0A3M2RZB0_9HYPO</name>
<dbReference type="GO" id="GO:0005654">
    <property type="term" value="C:nucleoplasm"/>
    <property type="evidence" value="ECO:0007669"/>
    <property type="project" value="TreeGrafter"/>
</dbReference>
<dbReference type="CDD" id="cd05007">
    <property type="entry name" value="SIS_Etherase"/>
    <property type="match status" value="1"/>
</dbReference>
<dbReference type="GO" id="GO:0019899">
    <property type="term" value="F:enzyme binding"/>
    <property type="evidence" value="ECO:0007669"/>
    <property type="project" value="TreeGrafter"/>
</dbReference>
<evidence type="ECO:0000256" key="3">
    <source>
        <dbReference type="SAM" id="MobiDB-lite"/>
    </source>
</evidence>
<dbReference type="STRING" id="2010991.A0A3M2RZB0"/>
<dbReference type="Proteomes" id="UP000277212">
    <property type="component" value="Unassembled WGS sequence"/>
</dbReference>
<protein>
    <recommendedName>
        <fullName evidence="4">SIS domain-containing protein</fullName>
    </recommendedName>
</protein>
<dbReference type="Gene3D" id="1.10.8.1080">
    <property type="match status" value="1"/>
</dbReference>
<keyword evidence="6" id="KW-1185">Reference proteome</keyword>
<feature type="domain" description="SIS" evidence="4">
    <location>
        <begin position="94"/>
        <end position="259"/>
    </location>
</feature>
<dbReference type="GO" id="GO:0030246">
    <property type="term" value="F:carbohydrate binding"/>
    <property type="evidence" value="ECO:0007669"/>
    <property type="project" value="TreeGrafter"/>
</dbReference>
<dbReference type="GO" id="GO:0004857">
    <property type="term" value="F:enzyme inhibitor activity"/>
    <property type="evidence" value="ECO:0007669"/>
    <property type="project" value="TreeGrafter"/>
</dbReference>
<evidence type="ECO:0000259" key="4">
    <source>
        <dbReference type="PROSITE" id="PS51464"/>
    </source>
</evidence>
<evidence type="ECO:0000313" key="5">
    <source>
        <dbReference type="EMBL" id="RMJ10579.1"/>
    </source>
</evidence>
<dbReference type="InterPro" id="IPR001347">
    <property type="entry name" value="SIS_dom"/>
</dbReference>
<dbReference type="NCBIfam" id="TIGR00274">
    <property type="entry name" value="N-acetylmuramic acid 6-phosphate etherase"/>
    <property type="match status" value="1"/>
</dbReference>
<dbReference type="PROSITE" id="PS51464">
    <property type="entry name" value="SIS"/>
    <property type="match status" value="1"/>
</dbReference>
<dbReference type="GO" id="GO:0005829">
    <property type="term" value="C:cytosol"/>
    <property type="evidence" value="ECO:0007669"/>
    <property type="project" value="TreeGrafter"/>
</dbReference>
<gene>
    <name evidence="5" type="ORF">CDV36_009792</name>
</gene>
<keyword evidence="2" id="KW-0119">Carbohydrate metabolism</keyword>
<evidence type="ECO:0000256" key="1">
    <source>
        <dbReference type="ARBA" id="ARBA00023239"/>
    </source>
</evidence>
<dbReference type="PROSITE" id="PS01272">
    <property type="entry name" value="GCKR"/>
    <property type="match status" value="1"/>
</dbReference>
<dbReference type="GO" id="GO:0070095">
    <property type="term" value="F:fructose-6-phosphate binding"/>
    <property type="evidence" value="ECO:0007669"/>
    <property type="project" value="TreeGrafter"/>
</dbReference>
<dbReference type="InterPro" id="IPR005488">
    <property type="entry name" value="Etherase_MurQ"/>
</dbReference>
<organism evidence="5 6">
    <name type="scientific">Fusarium kuroshium</name>
    <dbReference type="NCBI Taxonomy" id="2010991"/>
    <lineage>
        <taxon>Eukaryota</taxon>
        <taxon>Fungi</taxon>
        <taxon>Dikarya</taxon>
        <taxon>Ascomycota</taxon>
        <taxon>Pezizomycotina</taxon>
        <taxon>Sordariomycetes</taxon>
        <taxon>Hypocreomycetidae</taxon>
        <taxon>Hypocreales</taxon>
        <taxon>Nectriaceae</taxon>
        <taxon>Fusarium</taxon>
        <taxon>Fusarium solani species complex</taxon>
    </lineage>
</organism>
<dbReference type="SUPFAM" id="SSF53697">
    <property type="entry name" value="SIS domain"/>
    <property type="match status" value="1"/>
</dbReference>
<comment type="caution">
    <text evidence="5">The sequence shown here is derived from an EMBL/GenBank/DDBJ whole genome shotgun (WGS) entry which is preliminary data.</text>
</comment>
<dbReference type="Pfam" id="PF22645">
    <property type="entry name" value="GKRP_SIS_N"/>
    <property type="match status" value="1"/>
</dbReference>
<dbReference type="FunFam" id="3.40.50.10490:FF:000014">
    <property type="entry name" value="N-acetylmuramic acid 6-phosphate etherase"/>
    <property type="match status" value="1"/>
</dbReference>
<dbReference type="GO" id="GO:0016835">
    <property type="term" value="F:carbon-oxygen lyase activity"/>
    <property type="evidence" value="ECO:0007669"/>
    <property type="project" value="InterPro"/>
</dbReference>
<dbReference type="PANTHER" id="PTHR10088:SF4">
    <property type="entry name" value="GLUCOKINASE REGULATORY PROTEIN"/>
    <property type="match status" value="1"/>
</dbReference>
<accession>A0A3M2RZB0</accession>
<sequence length="349" mass="36022">MSPSAVCEASPDSQGLVNGHNGNGSLTAVKPSNGTISLAESLAGLQTEQKNSKTTNIDSMSSLELCRVINEEDASVAQAVQTCLPQIADAIDIIVPRLLKGGRVIYTGAGTSGRLGVLDASEIPPTFSAPPGQFVGLIAGGDYAIRNAVEGAEDSEELGATDLTKLTPPLDKNDTLVGIASSGRTPYVLGGLKYARSIGAATVGLACVKPSSLRSLCDVLIECVTGPEVVTGSTRLKAGTATKMILNMISTGSQIRTGKTFGNLMVDLKMSNEKLQNRARRVARMVVPPSSALDIESEEVLDAVLAECDGQVKLSILVATLGCSPAEGRAKLEAASGSLRQALQGNLTN</sequence>
<dbReference type="Gene3D" id="3.40.50.10490">
    <property type="entry name" value="Glucose-6-phosphate isomerase like protein, domain 1"/>
    <property type="match status" value="1"/>
</dbReference>
<dbReference type="NCBIfam" id="NF003915">
    <property type="entry name" value="PRK05441.1"/>
    <property type="match status" value="1"/>
</dbReference>